<dbReference type="RefSeq" id="WP_176160605.1">
    <property type="nucleotide sequence ID" value="NZ_CP054929.1"/>
</dbReference>
<accession>A0A7H8N3I0</accession>
<dbReference type="EMBL" id="CP054929">
    <property type="protein sequence ID" value="QKW48873.1"/>
    <property type="molecule type" value="Genomic_DNA"/>
</dbReference>
<dbReference type="AlphaFoldDB" id="A0A7H8N3I0"/>
<gene>
    <name evidence="1" type="ORF">HUT08_04195</name>
</gene>
<proteinExistence type="predicted"/>
<reference evidence="1 2" key="1">
    <citation type="submission" date="2020-06" db="EMBL/GenBank/DDBJ databases">
        <title>Genome mining for natural products.</title>
        <authorList>
            <person name="Zhang B."/>
            <person name="Shi J."/>
            <person name="Ge H."/>
        </authorList>
    </citation>
    <scope>NUCLEOTIDE SEQUENCE [LARGE SCALE GENOMIC DNA]</scope>
    <source>
        <strain evidence="1 2">NA00687</strain>
    </source>
</reference>
<dbReference type="Proteomes" id="UP000509303">
    <property type="component" value="Chromosome"/>
</dbReference>
<organism evidence="1 2">
    <name type="scientific">Streptomyces buecherae</name>
    <dbReference type="NCBI Taxonomy" id="2763006"/>
    <lineage>
        <taxon>Bacteria</taxon>
        <taxon>Bacillati</taxon>
        <taxon>Actinomycetota</taxon>
        <taxon>Actinomycetes</taxon>
        <taxon>Kitasatosporales</taxon>
        <taxon>Streptomycetaceae</taxon>
        <taxon>Streptomyces</taxon>
    </lineage>
</organism>
<evidence type="ECO:0000313" key="1">
    <source>
        <dbReference type="EMBL" id="QKW48873.1"/>
    </source>
</evidence>
<evidence type="ECO:0000313" key="2">
    <source>
        <dbReference type="Proteomes" id="UP000509303"/>
    </source>
</evidence>
<name>A0A7H8N3I0_9ACTN</name>
<sequence length="262" mass="27809">MADRNLFGGTPADVAENEAGVRVAGGVGLVWEGPEDTAEQVTDLVDVSGTPITQLVADERGVLAPFWGPPDGREALWVDFGVGRMKLTSCTIGERLKAHLEQFDPHSSKQYTDEQLTGYIPRRGARINTPAGEKWVAFQVPDLVDDRGDEGLVLALETAGSTPSGARLFTRLYNTGALHVEPNGAHVPLAIGQWEKASPNDTALSISKGRTSTPSVFRVRADGRLEAAGAVSAPNIGTARLFSGPVAPTNPKVGDVWVQYVA</sequence>
<keyword evidence="2" id="KW-1185">Reference proteome</keyword>
<protein>
    <submittedName>
        <fullName evidence="1">Uncharacterized protein</fullName>
    </submittedName>
</protein>